<keyword evidence="1" id="KW-0812">Transmembrane</keyword>
<feature type="transmembrane region" description="Helical" evidence="1">
    <location>
        <begin position="118"/>
        <end position="140"/>
    </location>
</feature>
<dbReference type="PIRSF" id="PIRSF033239">
    <property type="entry name" value="ExoD"/>
    <property type="match status" value="1"/>
</dbReference>
<dbReference type="PANTHER" id="PTHR41795">
    <property type="entry name" value="EXOPOLYSACCHARIDE SYNTHESIS PROTEIN"/>
    <property type="match status" value="1"/>
</dbReference>
<dbReference type="Pfam" id="PF06055">
    <property type="entry name" value="ExoD"/>
    <property type="match status" value="1"/>
</dbReference>
<feature type="transmembrane region" description="Helical" evidence="1">
    <location>
        <begin position="174"/>
        <end position="194"/>
    </location>
</feature>
<dbReference type="Proteomes" id="UP000201613">
    <property type="component" value="Unassembled WGS sequence"/>
</dbReference>
<dbReference type="PANTHER" id="PTHR41795:SF1">
    <property type="entry name" value="EXOPOLYSACCHARIDE SYNTHESIS PROTEIN"/>
    <property type="match status" value="1"/>
</dbReference>
<accession>A0A238LNA8</accession>
<keyword evidence="1" id="KW-0472">Membrane</keyword>
<reference evidence="2 3" key="1">
    <citation type="submission" date="2017-05" db="EMBL/GenBank/DDBJ databases">
        <authorList>
            <person name="Song R."/>
            <person name="Chenine A.L."/>
            <person name="Ruprecht R.M."/>
        </authorList>
    </citation>
    <scope>NUCLEOTIDE SEQUENCE [LARGE SCALE GENOMIC DNA]</scope>
    <source>
        <strain evidence="2 3">CECT 8899</strain>
    </source>
</reference>
<feature type="transmembrane region" description="Helical" evidence="1">
    <location>
        <begin position="28"/>
        <end position="49"/>
    </location>
</feature>
<organism evidence="2 3">
    <name type="scientific">Flavimaricola marinus</name>
    <dbReference type="NCBI Taxonomy" id="1819565"/>
    <lineage>
        <taxon>Bacteria</taxon>
        <taxon>Pseudomonadati</taxon>
        <taxon>Pseudomonadota</taxon>
        <taxon>Alphaproteobacteria</taxon>
        <taxon>Rhodobacterales</taxon>
        <taxon>Paracoccaceae</taxon>
        <taxon>Flavimaricola</taxon>
    </lineage>
</organism>
<feature type="transmembrane region" description="Helical" evidence="1">
    <location>
        <begin position="55"/>
        <end position="75"/>
    </location>
</feature>
<proteinExistence type="predicted"/>
<protein>
    <submittedName>
        <fullName evidence="2">Exopolysaccharide synthesis, ExoD</fullName>
    </submittedName>
</protein>
<evidence type="ECO:0000313" key="2">
    <source>
        <dbReference type="EMBL" id="SMY10280.1"/>
    </source>
</evidence>
<name>A0A238LNA8_9RHOB</name>
<keyword evidence="1" id="KW-1133">Transmembrane helix</keyword>
<evidence type="ECO:0000313" key="3">
    <source>
        <dbReference type="Proteomes" id="UP000201613"/>
    </source>
</evidence>
<dbReference type="EMBL" id="FXZK01000024">
    <property type="protein sequence ID" value="SMY10280.1"/>
    <property type="molecule type" value="Genomic_DNA"/>
</dbReference>
<keyword evidence="3" id="KW-1185">Reference proteome</keyword>
<dbReference type="InterPro" id="IPR010331">
    <property type="entry name" value="ExoD"/>
</dbReference>
<dbReference type="AlphaFoldDB" id="A0A238LNA8"/>
<gene>
    <name evidence="2" type="ORF">LOM8899_04455</name>
</gene>
<sequence>MQTDQPISDVVHVLEEKTDEGNAQIGDVLSAFGSASFSSVLLAVAVMLVSPLSGVPLFSSVCGITIFLVASQGALGRKQLWLPERLLKVGIGSNKTKKAFEKLMQAAKWLDERTAARLPALVSPPASRVLFGICAIFGTLMPLLELVPLSSSLVGAAVSLIAAGLLARDGLIAAIGLLILPISTIIPIAAYSAIAG</sequence>
<feature type="transmembrane region" description="Helical" evidence="1">
    <location>
        <begin position="146"/>
        <end position="167"/>
    </location>
</feature>
<evidence type="ECO:0000256" key="1">
    <source>
        <dbReference type="SAM" id="Phobius"/>
    </source>
</evidence>